<keyword evidence="2" id="KW-1185">Reference proteome</keyword>
<dbReference type="Proteomes" id="UP000759537">
    <property type="component" value="Unassembled WGS sequence"/>
</dbReference>
<evidence type="ECO:0000313" key="2">
    <source>
        <dbReference type="Proteomes" id="UP000759537"/>
    </source>
</evidence>
<dbReference type="EMBL" id="WHVB01000005">
    <property type="protein sequence ID" value="KAF8482756.1"/>
    <property type="molecule type" value="Genomic_DNA"/>
</dbReference>
<name>A0A9P5MZU3_9AGAM</name>
<evidence type="ECO:0000313" key="1">
    <source>
        <dbReference type="EMBL" id="KAF8482756.1"/>
    </source>
</evidence>
<gene>
    <name evidence="1" type="ORF">DFH94DRAFT_626949</name>
</gene>
<protein>
    <submittedName>
        <fullName evidence="1">Uncharacterized protein</fullName>
    </submittedName>
</protein>
<dbReference type="InterPro" id="IPR023214">
    <property type="entry name" value="HAD_sf"/>
</dbReference>
<dbReference type="AlphaFoldDB" id="A0A9P5MZU3"/>
<dbReference type="OrthoDB" id="444127at2759"/>
<dbReference type="SUPFAM" id="SSF56784">
    <property type="entry name" value="HAD-like"/>
    <property type="match status" value="1"/>
</dbReference>
<proteinExistence type="predicted"/>
<reference evidence="1" key="1">
    <citation type="submission" date="2019-10" db="EMBL/GenBank/DDBJ databases">
        <authorList>
            <consortium name="DOE Joint Genome Institute"/>
            <person name="Kuo A."/>
            <person name="Miyauchi S."/>
            <person name="Kiss E."/>
            <person name="Drula E."/>
            <person name="Kohler A."/>
            <person name="Sanchez-Garcia M."/>
            <person name="Andreopoulos B."/>
            <person name="Barry K.W."/>
            <person name="Bonito G."/>
            <person name="Buee M."/>
            <person name="Carver A."/>
            <person name="Chen C."/>
            <person name="Cichocki N."/>
            <person name="Clum A."/>
            <person name="Culley D."/>
            <person name="Crous P.W."/>
            <person name="Fauchery L."/>
            <person name="Girlanda M."/>
            <person name="Hayes R."/>
            <person name="Keri Z."/>
            <person name="LaButti K."/>
            <person name="Lipzen A."/>
            <person name="Lombard V."/>
            <person name="Magnuson J."/>
            <person name="Maillard F."/>
            <person name="Morin E."/>
            <person name="Murat C."/>
            <person name="Nolan M."/>
            <person name="Ohm R."/>
            <person name="Pangilinan J."/>
            <person name="Pereira M."/>
            <person name="Perotto S."/>
            <person name="Peter M."/>
            <person name="Riley R."/>
            <person name="Sitrit Y."/>
            <person name="Stielow B."/>
            <person name="Szollosi G."/>
            <person name="Zifcakova L."/>
            <person name="Stursova M."/>
            <person name="Spatafora J.W."/>
            <person name="Tedersoo L."/>
            <person name="Vaario L.-M."/>
            <person name="Yamada A."/>
            <person name="Yan M."/>
            <person name="Wang P."/>
            <person name="Xu J."/>
            <person name="Bruns T."/>
            <person name="Baldrian P."/>
            <person name="Vilgalys R."/>
            <person name="Henrissat B."/>
            <person name="Grigoriev I.V."/>
            <person name="Hibbett D."/>
            <person name="Nagy L.G."/>
            <person name="Martin F.M."/>
        </authorList>
    </citation>
    <scope>NUCLEOTIDE SEQUENCE</scope>
    <source>
        <strain evidence="1">Prilba</strain>
    </source>
</reference>
<reference evidence="1" key="2">
    <citation type="journal article" date="2020" name="Nat. Commun.">
        <title>Large-scale genome sequencing of mycorrhizal fungi provides insights into the early evolution of symbiotic traits.</title>
        <authorList>
            <person name="Miyauchi S."/>
            <person name="Kiss E."/>
            <person name="Kuo A."/>
            <person name="Drula E."/>
            <person name="Kohler A."/>
            <person name="Sanchez-Garcia M."/>
            <person name="Morin E."/>
            <person name="Andreopoulos B."/>
            <person name="Barry K.W."/>
            <person name="Bonito G."/>
            <person name="Buee M."/>
            <person name="Carver A."/>
            <person name="Chen C."/>
            <person name="Cichocki N."/>
            <person name="Clum A."/>
            <person name="Culley D."/>
            <person name="Crous P.W."/>
            <person name="Fauchery L."/>
            <person name="Girlanda M."/>
            <person name="Hayes R.D."/>
            <person name="Keri Z."/>
            <person name="LaButti K."/>
            <person name="Lipzen A."/>
            <person name="Lombard V."/>
            <person name="Magnuson J."/>
            <person name="Maillard F."/>
            <person name="Murat C."/>
            <person name="Nolan M."/>
            <person name="Ohm R.A."/>
            <person name="Pangilinan J."/>
            <person name="Pereira M.F."/>
            <person name="Perotto S."/>
            <person name="Peter M."/>
            <person name="Pfister S."/>
            <person name="Riley R."/>
            <person name="Sitrit Y."/>
            <person name="Stielow J.B."/>
            <person name="Szollosi G."/>
            <person name="Zifcakova L."/>
            <person name="Stursova M."/>
            <person name="Spatafora J.W."/>
            <person name="Tedersoo L."/>
            <person name="Vaario L.M."/>
            <person name="Yamada A."/>
            <person name="Yan M."/>
            <person name="Wang P."/>
            <person name="Xu J."/>
            <person name="Bruns T."/>
            <person name="Baldrian P."/>
            <person name="Vilgalys R."/>
            <person name="Dunand C."/>
            <person name="Henrissat B."/>
            <person name="Grigoriev I.V."/>
            <person name="Hibbett D."/>
            <person name="Nagy L.G."/>
            <person name="Martin F.M."/>
        </authorList>
    </citation>
    <scope>NUCLEOTIDE SEQUENCE</scope>
    <source>
        <strain evidence="1">Prilba</strain>
    </source>
</reference>
<dbReference type="Gene3D" id="3.40.50.1000">
    <property type="entry name" value="HAD superfamily/HAD-like"/>
    <property type="match status" value="1"/>
</dbReference>
<accession>A0A9P5MZU3</accession>
<feature type="non-terminal residue" evidence="1">
    <location>
        <position position="87"/>
    </location>
</feature>
<comment type="caution">
    <text evidence="1">The sequence shown here is derived from an EMBL/GenBank/DDBJ whole genome shotgun (WGS) entry which is preliminary data.</text>
</comment>
<sequence>VLEDFAVSECLSPMLISEAERVEKPSVSIFLDACARGGATPAETLHVGMISESKLHAIHNAGLYALLLREGPEREGCRELLGWILGP</sequence>
<organism evidence="1 2">
    <name type="scientific">Russula ochroleuca</name>
    <dbReference type="NCBI Taxonomy" id="152965"/>
    <lineage>
        <taxon>Eukaryota</taxon>
        <taxon>Fungi</taxon>
        <taxon>Dikarya</taxon>
        <taxon>Basidiomycota</taxon>
        <taxon>Agaricomycotina</taxon>
        <taxon>Agaricomycetes</taxon>
        <taxon>Russulales</taxon>
        <taxon>Russulaceae</taxon>
        <taxon>Russula</taxon>
    </lineage>
</organism>
<dbReference type="InterPro" id="IPR036412">
    <property type="entry name" value="HAD-like_sf"/>
</dbReference>